<sequence>MTTPPDPGGSDDGTGGREGDPGGRAGGGSVRPWVVDVAVEDDVVLPVHVTPARAGTAARAPVLLLHGFPGSWRSFDAVVPALAAEGRPCLVPEQRGYAATGRPRDVGRYRLDRLVADAVAVLEALPGALREGGHGSEDEDGSPGPGPERVSVVGHDWGAVVAWALAAAHPERVADLVAVSVPHPRAYVAGLREDRGQQLRSSYVRLLRRRGTAERVLLAGGGRGLRAAFAGSAVRPDLVDAHLRPLVRADELAGALAWYRALRGRDLDAVPAVAVPTTYLWSDRDAFVARGTAARCGDHVVGPYRARTLHGVSHWVPEERPEELVHAVRSPPPR</sequence>
<evidence type="ECO:0000313" key="4">
    <source>
        <dbReference type="EMBL" id="MEJ5944536.1"/>
    </source>
</evidence>
<comment type="caution">
    <text evidence="4">The sequence shown here is derived from an EMBL/GenBank/DDBJ whole genome shotgun (WGS) entry which is preliminary data.</text>
</comment>
<dbReference type="Gene3D" id="3.40.50.1820">
    <property type="entry name" value="alpha/beta hydrolase"/>
    <property type="match status" value="1"/>
</dbReference>
<dbReference type="RefSeq" id="WP_339573922.1">
    <property type="nucleotide sequence ID" value="NZ_JBBIAA010000003.1"/>
</dbReference>
<evidence type="ECO:0000256" key="1">
    <source>
        <dbReference type="ARBA" id="ARBA00022801"/>
    </source>
</evidence>
<dbReference type="PRINTS" id="PR00412">
    <property type="entry name" value="EPOXHYDRLASE"/>
</dbReference>
<organism evidence="4 5">
    <name type="scientific">Pseudokineococcus basanitobsidens</name>
    <dbReference type="NCBI Taxonomy" id="1926649"/>
    <lineage>
        <taxon>Bacteria</taxon>
        <taxon>Bacillati</taxon>
        <taxon>Actinomycetota</taxon>
        <taxon>Actinomycetes</taxon>
        <taxon>Kineosporiales</taxon>
        <taxon>Kineosporiaceae</taxon>
        <taxon>Pseudokineococcus</taxon>
    </lineage>
</organism>
<feature type="domain" description="AB hydrolase-1" evidence="3">
    <location>
        <begin position="62"/>
        <end position="326"/>
    </location>
</feature>
<dbReference type="InterPro" id="IPR000639">
    <property type="entry name" value="Epox_hydrolase-like"/>
</dbReference>
<keyword evidence="5" id="KW-1185">Reference proteome</keyword>
<feature type="region of interest" description="Disordered" evidence="2">
    <location>
        <begin position="1"/>
        <end position="30"/>
    </location>
</feature>
<dbReference type="Proteomes" id="UP001387100">
    <property type="component" value="Unassembled WGS sequence"/>
</dbReference>
<reference evidence="4 5" key="1">
    <citation type="journal article" date="2017" name="Int. J. Syst. Evol. Microbiol.">
        <title>Pseudokineococcus basanitobsidens sp. nov., isolated from volcanic rock.</title>
        <authorList>
            <person name="Lee D.W."/>
            <person name="Park M.Y."/>
            <person name="Kim J.J."/>
            <person name="Kim B.S."/>
        </authorList>
    </citation>
    <scope>NUCLEOTIDE SEQUENCE [LARGE SCALE GENOMIC DNA]</scope>
    <source>
        <strain evidence="4 5">DSM 103726</strain>
    </source>
</reference>
<dbReference type="Pfam" id="PF12697">
    <property type="entry name" value="Abhydrolase_6"/>
    <property type="match status" value="1"/>
</dbReference>
<dbReference type="GO" id="GO:0016787">
    <property type="term" value="F:hydrolase activity"/>
    <property type="evidence" value="ECO:0007669"/>
    <property type="project" value="UniProtKB-KW"/>
</dbReference>
<proteinExistence type="predicted"/>
<dbReference type="EMBL" id="JBBIAA010000003">
    <property type="protein sequence ID" value="MEJ5944536.1"/>
    <property type="molecule type" value="Genomic_DNA"/>
</dbReference>
<evidence type="ECO:0000259" key="3">
    <source>
        <dbReference type="Pfam" id="PF12697"/>
    </source>
</evidence>
<evidence type="ECO:0000256" key="2">
    <source>
        <dbReference type="SAM" id="MobiDB-lite"/>
    </source>
</evidence>
<dbReference type="InterPro" id="IPR029058">
    <property type="entry name" value="AB_hydrolase_fold"/>
</dbReference>
<dbReference type="SUPFAM" id="SSF53474">
    <property type="entry name" value="alpha/beta-Hydrolases"/>
    <property type="match status" value="1"/>
</dbReference>
<dbReference type="PANTHER" id="PTHR43329">
    <property type="entry name" value="EPOXIDE HYDROLASE"/>
    <property type="match status" value="1"/>
</dbReference>
<gene>
    <name evidence="4" type="ORF">WDZ17_04410</name>
</gene>
<dbReference type="InterPro" id="IPR000073">
    <property type="entry name" value="AB_hydrolase_1"/>
</dbReference>
<name>A0ABU8RHR5_9ACTN</name>
<accession>A0ABU8RHR5</accession>
<keyword evidence="1 4" id="KW-0378">Hydrolase</keyword>
<protein>
    <submittedName>
        <fullName evidence="4">Alpha/beta hydrolase</fullName>
    </submittedName>
</protein>
<evidence type="ECO:0000313" key="5">
    <source>
        <dbReference type="Proteomes" id="UP001387100"/>
    </source>
</evidence>
<feature type="region of interest" description="Disordered" evidence="2">
    <location>
        <begin position="129"/>
        <end position="150"/>
    </location>
</feature>